<sequence length="324" mass="37207">MRKDTKTIGEVAKLLGTTVKTVRYYDDIALLKPSSHSEGGHRLYTPEDISRLRLITTLRYLDFGIDEIRQVMAGEIQITTALDWQIEALETQVSTLTNMISILGQAKEHDSTGTSLHYMNELVDSLSMNADKRNRFISSKIEEIQALGQLPAEWQDTFLYLFNKYIINEVKVTAGQTVAWNELQALMNESQYLEDLVRYELPFFNMVRHPRVPAAAWIRTLENIRVRVEAALQQRLSADSAVVQTIVEDFVMMYASPEQFGDKAAFFRQYAQSMLHAPTERMERFNKLCLLLNPKWDVVVRGNALLMQGLQWKLRQEDAHSAPC</sequence>
<dbReference type="Pfam" id="PF13411">
    <property type="entry name" value="MerR_1"/>
    <property type="match status" value="1"/>
</dbReference>
<evidence type="ECO:0000313" key="4">
    <source>
        <dbReference type="Proteomes" id="UP000190188"/>
    </source>
</evidence>
<name>A0A1T2XH00_9BACL</name>
<reference evidence="3 4" key="1">
    <citation type="submission" date="2017-01" db="EMBL/GenBank/DDBJ databases">
        <title>Genome analysis of Paenibacillus selenitrireducens ES3-24.</title>
        <authorList>
            <person name="Xu D."/>
            <person name="Yao R."/>
            <person name="Zheng S."/>
        </authorList>
    </citation>
    <scope>NUCLEOTIDE SEQUENCE [LARGE SCALE GENOMIC DNA]</scope>
    <source>
        <strain evidence="3 4">ES3-24</strain>
    </source>
</reference>
<protein>
    <submittedName>
        <fullName evidence="3">MerR family transcriptional regulator</fullName>
    </submittedName>
</protein>
<dbReference type="CDD" id="cd01106">
    <property type="entry name" value="HTH_TipAL-Mta"/>
    <property type="match status" value="1"/>
</dbReference>
<dbReference type="InterPro" id="IPR000551">
    <property type="entry name" value="MerR-type_HTH_dom"/>
</dbReference>
<evidence type="ECO:0000313" key="3">
    <source>
        <dbReference type="EMBL" id="OPA79167.1"/>
    </source>
</evidence>
<dbReference type="SUPFAM" id="SSF46955">
    <property type="entry name" value="Putative DNA-binding domain"/>
    <property type="match status" value="1"/>
</dbReference>
<organism evidence="3 4">
    <name type="scientific">Paenibacillus selenitireducens</name>
    <dbReference type="NCBI Taxonomy" id="1324314"/>
    <lineage>
        <taxon>Bacteria</taxon>
        <taxon>Bacillati</taxon>
        <taxon>Bacillota</taxon>
        <taxon>Bacilli</taxon>
        <taxon>Bacillales</taxon>
        <taxon>Paenibacillaceae</taxon>
        <taxon>Paenibacillus</taxon>
    </lineage>
</organism>
<dbReference type="SMART" id="SM00422">
    <property type="entry name" value="HTH_MERR"/>
    <property type="match status" value="1"/>
</dbReference>
<dbReference type="AlphaFoldDB" id="A0A1T2XH00"/>
<keyword evidence="1" id="KW-0238">DNA-binding</keyword>
<dbReference type="PANTHER" id="PTHR30204">
    <property type="entry name" value="REDOX-CYCLING DRUG-SENSING TRANSCRIPTIONAL ACTIVATOR SOXR"/>
    <property type="match status" value="1"/>
</dbReference>
<dbReference type="GO" id="GO:0003700">
    <property type="term" value="F:DNA-binding transcription factor activity"/>
    <property type="evidence" value="ECO:0007669"/>
    <property type="project" value="InterPro"/>
</dbReference>
<dbReference type="RefSeq" id="WP_078498166.1">
    <property type="nucleotide sequence ID" value="NZ_MSZX01000003.1"/>
</dbReference>
<dbReference type="OrthoDB" id="1894615at2"/>
<proteinExistence type="predicted"/>
<evidence type="ECO:0000256" key="1">
    <source>
        <dbReference type="ARBA" id="ARBA00023125"/>
    </source>
</evidence>
<dbReference type="Proteomes" id="UP000190188">
    <property type="component" value="Unassembled WGS sequence"/>
</dbReference>
<dbReference type="PANTHER" id="PTHR30204:SF96">
    <property type="entry name" value="CHROMOSOME-ANCHORING PROTEIN RACA"/>
    <property type="match status" value="1"/>
</dbReference>
<dbReference type="PROSITE" id="PS50937">
    <property type="entry name" value="HTH_MERR_2"/>
    <property type="match status" value="1"/>
</dbReference>
<dbReference type="EMBL" id="MSZX01000003">
    <property type="protein sequence ID" value="OPA79167.1"/>
    <property type="molecule type" value="Genomic_DNA"/>
</dbReference>
<dbReference type="Gene3D" id="1.10.1660.10">
    <property type="match status" value="1"/>
</dbReference>
<dbReference type="InterPro" id="IPR047057">
    <property type="entry name" value="MerR_fam"/>
</dbReference>
<dbReference type="STRING" id="1324314.BVG16_08710"/>
<dbReference type="InterPro" id="IPR009061">
    <property type="entry name" value="DNA-bd_dom_put_sf"/>
</dbReference>
<comment type="caution">
    <text evidence="3">The sequence shown here is derived from an EMBL/GenBank/DDBJ whole genome shotgun (WGS) entry which is preliminary data.</text>
</comment>
<evidence type="ECO:0000259" key="2">
    <source>
        <dbReference type="PROSITE" id="PS50937"/>
    </source>
</evidence>
<gene>
    <name evidence="3" type="ORF">BVG16_08710</name>
</gene>
<keyword evidence="4" id="KW-1185">Reference proteome</keyword>
<feature type="domain" description="HTH merR-type" evidence="2">
    <location>
        <begin position="7"/>
        <end position="74"/>
    </location>
</feature>
<dbReference type="PRINTS" id="PR00040">
    <property type="entry name" value="HTHMERR"/>
</dbReference>
<accession>A0A1T2XH00</accession>
<dbReference type="GO" id="GO:0003677">
    <property type="term" value="F:DNA binding"/>
    <property type="evidence" value="ECO:0007669"/>
    <property type="project" value="UniProtKB-KW"/>
</dbReference>